<feature type="transmembrane region" description="Helical" evidence="1">
    <location>
        <begin position="173"/>
        <end position="191"/>
    </location>
</feature>
<keyword evidence="1" id="KW-0812">Transmembrane</keyword>
<proteinExistence type="predicted"/>
<dbReference type="KEGG" id="caci:CLOAM1229"/>
<keyword evidence="3" id="KW-1185">Reference proteome</keyword>
<evidence type="ECO:0000313" key="2">
    <source>
        <dbReference type="EMBL" id="CAO81089.1"/>
    </source>
</evidence>
<dbReference type="EMBL" id="CU466930">
    <property type="protein sequence ID" value="CAO81089.1"/>
    <property type="molecule type" value="Genomic_DNA"/>
</dbReference>
<evidence type="ECO:0000256" key="1">
    <source>
        <dbReference type="SAM" id="Phobius"/>
    </source>
</evidence>
<feature type="transmembrane region" description="Helical" evidence="1">
    <location>
        <begin position="50"/>
        <end position="69"/>
    </location>
</feature>
<keyword evidence="1" id="KW-0472">Membrane</keyword>
<evidence type="ECO:0008006" key="4">
    <source>
        <dbReference type="Google" id="ProtNLM"/>
    </source>
</evidence>
<accession>B0VIA1</accession>
<reference evidence="2 3" key="1">
    <citation type="journal article" date="2008" name="J. Bacteriol.">
        <title>'Candidatus Cloacamonas acidaminovorans': genome sequence reconstruction provides a first glimpse of a new bacterial division.</title>
        <authorList>
            <person name="Pelletier E."/>
            <person name="Kreimeyer A."/>
            <person name="Bocs S."/>
            <person name="Rouy Z."/>
            <person name="Gyapay G."/>
            <person name="Chouari R."/>
            <person name="Riviere D."/>
            <person name="Ganesan A."/>
            <person name="Daegelen P."/>
            <person name="Sghir A."/>
            <person name="Cohen G.N."/>
            <person name="Medigue C."/>
            <person name="Weissenbach J."/>
            <person name="Le Paslier D."/>
        </authorList>
    </citation>
    <scope>NUCLEOTIDE SEQUENCE [LARGE SCALE GENOMIC DNA]</scope>
    <source>
        <strain evidence="3">Evry</strain>
    </source>
</reference>
<dbReference type="Proteomes" id="UP000002019">
    <property type="component" value="Chromosome"/>
</dbReference>
<name>B0VIA1_CLOAI</name>
<sequence>MNFRRITVKRFGIFLLIILLSTSLFAQSRGILTLKSFAVPGWSQISSNRNYGYAMLTAEAVIIGSIYYFHSESKVLEQECYEYAIKFAHLNPDGYSEEFYKQLARYESSGFDAGGYNNWVRQTAMNLYPDDPESQQQYINENAYGNDKYWYWDSSNHRSEYNKIRNRSMDYDNYALVAGGILILNHLVSTIDVLRWTAPPKKANLSFNLQDKTPILQINYHW</sequence>
<dbReference type="STRING" id="459349.CLOAM1229"/>
<keyword evidence="1" id="KW-1133">Transmembrane helix</keyword>
<protein>
    <recommendedName>
        <fullName evidence="4">DUF5683 domain-containing protein</fullName>
    </recommendedName>
</protein>
<dbReference type="AlphaFoldDB" id="B0VIA1"/>
<dbReference type="HOGENOM" id="CLU_1243511_0_0_0"/>
<gene>
    <name evidence="2" type="ordered locus">CLOAM1229</name>
</gene>
<evidence type="ECO:0000313" key="3">
    <source>
        <dbReference type="Proteomes" id="UP000002019"/>
    </source>
</evidence>
<organism evidence="2 3">
    <name type="scientific">Cloacimonas acidaminovorans (strain Evry)</name>
    <dbReference type="NCBI Taxonomy" id="459349"/>
    <lineage>
        <taxon>Bacteria</taxon>
        <taxon>Pseudomonadati</taxon>
        <taxon>Candidatus Cloacimonadota</taxon>
        <taxon>Candidatus Cloacimonadia</taxon>
        <taxon>Candidatus Cloacimonadales</taxon>
        <taxon>Candidatus Cloacimonadaceae</taxon>
        <taxon>Candidatus Cloacimonas</taxon>
    </lineage>
</organism>